<evidence type="ECO:0000313" key="2">
    <source>
        <dbReference type="RefSeq" id="XP_065650138.1"/>
    </source>
</evidence>
<accession>A0ABM4BM54</accession>
<organism evidence="1 2">
    <name type="scientific">Hydra vulgaris</name>
    <name type="common">Hydra</name>
    <name type="synonym">Hydra attenuata</name>
    <dbReference type="NCBI Taxonomy" id="6087"/>
    <lineage>
        <taxon>Eukaryota</taxon>
        <taxon>Metazoa</taxon>
        <taxon>Cnidaria</taxon>
        <taxon>Hydrozoa</taxon>
        <taxon>Hydroidolina</taxon>
        <taxon>Anthoathecata</taxon>
        <taxon>Aplanulata</taxon>
        <taxon>Hydridae</taxon>
        <taxon>Hydra</taxon>
    </lineage>
</organism>
<reference evidence="2" key="1">
    <citation type="submission" date="2025-08" db="UniProtKB">
        <authorList>
            <consortium name="RefSeq"/>
        </authorList>
    </citation>
    <scope>IDENTIFICATION</scope>
</reference>
<gene>
    <name evidence="2" type="primary">LOC124808451</name>
</gene>
<dbReference type="GeneID" id="124808451"/>
<keyword evidence="1" id="KW-1185">Reference proteome</keyword>
<sequence length="473" mass="53048">MASEQAMQDALNALANLEESVKKTSADTDNVLATIESLKNDVKNMKTDDNKYIDGAKGIVDIAQSVVDNIDKFTSGDALDIASGAIGLIGTIGSVVGGPVGPLIAGVCGLIASILPLFGGNKGPSMAEMIADVIKDALEDFKDEAIYDSILEATSTMKQQLTSLNAIAKTNGGILSDSEKSYLTQLDFENAGLGILAMLQNQIQRYKSANEDKKSSRLAMYCYYYSMISLQKAIMLTLKCSLLRRNNMDGVCAAVEACLYDTLPKEGKEVLDFISDLPESRDSWWLLYRCLHTELSAQQRAILSQYRNYIKCRPMDGQLCHIYNTYQSEYMYLANGDFAYDSDRRRVFTWREKNKVDEQGLFRIIGSFDSCQIYGVYYGEYLYAADYPSSGGDRRNVFTWRPGNAVNQGDWQIQNETIKNWKQNEYLYAADYEPYDGSRRNVYTWKPGNQVAQGDWRIIPLSFEQDDLKNAKF</sequence>
<proteinExistence type="predicted"/>
<dbReference type="RefSeq" id="XP_065650138.1">
    <property type="nucleotide sequence ID" value="XM_065794066.1"/>
</dbReference>
<name>A0ABM4BM54_HYDVU</name>
<evidence type="ECO:0000313" key="1">
    <source>
        <dbReference type="Proteomes" id="UP001652625"/>
    </source>
</evidence>
<dbReference type="CDD" id="cd23667">
    <property type="entry name" value="beta-trefoil_Ricin_CqDVP-like"/>
    <property type="match status" value="1"/>
</dbReference>
<protein>
    <submittedName>
        <fullName evidence="2">Toxin CfTX-A isoform X2</fullName>
    </submittedName>
</protein>
<dbReference type="Proteomes" id="UP001652625">
    <property type="component" value="Chromosome 03"/>
</dbReference>